<dbReference type="OMA" id="MCLWICK"/>
<evidence type="ECO:0000256" key="1">
    <source>
        <dbReference type="SAM" id="MobiDB-lite"/>
    </source>
</evidence>
<dbReference type="AlphaFoldDB" id="A0A336KK83"/>
<sequence length="352" mass="40164">MNLKIFVIFLYLKLVNSVESYRFLKIYDRDICPNADIFSSIPFPKPIKEFLDPSKKLKLDNGKDSAVVVEQKLGHKSFHKSFQINCVFKIDASKKNKGLFIVIRRLNFRMKNPDTCRDYIQVEFGNKTKSEKICGIIDRNGPLKSYIDGTAKVKVTIIIDTETPLGKDEEPVDFSIIFTGFSTCTNDRKSCFPTPKPESKDSSEEDDQNEVPNEFCISDYFWRDSIVNCPYDCLDEGGCMEPEVEPLLQPSTIFVSAMTSLIFTMVIFGTCLWFCFKCKDCSSENQRRDIQNVRHRACSNNRAPTNIELQTPEQLAASRTLNITSTTTPIRPSAPEKDDLPPAYDELFPAER</sequence>
<feature type="signal peptide" evidence="3">
    <location>
        <begin position="1"/>
        <end position="17"/>
    </location>
</feature>
<evidence type="ECO:0000313" key="5">
    <source>
        <dbReference type="EMBL" id="SSX24683.1"/>
    </source>
</evidence>
<feature type="region of interest" description="Disordered" evidence="1">
    <location>
        <begin position="323"/>
        <end position="352"/>
    </location>
</feature>
<keyword evidence="3" id="KW-0732">Signal</keyword>
<dbReference type="EMBL" id="UFQT01000481">
    <property type="protein sequence ID" value="SSX24683.1"/>
    <property type="molecule type" value="Genomic_DNA"/>
</dbReference>
<accession>A0A336KK83</accession>
<dbReference type="VEuPathDB" id="VectorBase:CSON011217"/>
<name>A0A336KK83_CULSO</name>
<feature type="transmembrane region" description="Helical" evidence="2">
    <location>
        <begin position="253"/>
        <end position="276"/>
    </location>
</feature>
<evidence type="ECO:0000313" key="4">
    <source>
        <dbReference type="EMBL" id="SSX04318.1"/>
    </source>
</evidence>
<gene>
    <name evidence="4" type="primary">CSON011217</name>
</gene>
<protein>
    <submittedName>
        <fullName evidence="4">CSON011217 protein</fullName>
    </submittedName>
</protein>
<feature type="chain" id="PRO_5033342692" evidence="3">
    <location>
        <begin position="18"/>
        <end position="352"/>
    </location>
</feature>
<keyword evidence="2" id="KW-0472">Membrane</keyword>
<organism evidence="4">
    <name type="scientific">Culicoides sonorensis</name>
    <name type="common">Biting midge</name>
    <dbReference type="NCBI Taxonomy" id="179676"/>
    <lineage>
        <taxon>Eukaryota</taxon>
        <taxon>Metazoa</taxon>
        <taxon>Ecdysozoa</taxon>
        <taxon>Arthropoda</taxon>
        <taxon>Hexapoda</taxon>
        <taxon>Insecta</taxon>
        <taxon>Pterygota</taxon>
        <taxon>Neoptera</taxon>
        <taxon>Endopterygota</taxon>
        <taxon>Diptera</taxon>
        <taxon>Nematocera</taxon>
        <taxon>Chironomoidea</taxon>
        <taxon>Ceratopogonidae</taxon>
        <taxon>Ceratopogoninae</taxon>
        <taxon>Culicoides</taxon>
        <taxon>Monoculicoides</taxon>
    </lineage>
</organism>
<evidence type="ECO:0000256" key="2">
    <source>
        <dbReference type="SAM" id="Phobius"/>
    </source>
</evidence>
<keyword evidence="2" id="KW-0812">Transmembrane</keyword>
<dbReference type="EMBL" id="UFQS01000481">
    <property type="protein sequence ID" value="SSX04318.1"/>
    <property type="molecule type" value="Genomic_DNA"/>
</dbReference>
<proteinExistence type="predicted"/>
<reference evidence="4" key="1">
    <citation type="submission" date="2018-04" db="EMBL/GenBank/DDBJ databases">
        <authorList>
            <person name="Go L.Y."/>
            <person name="Mitchell J.A."/>
        </authorList>
    </citation>
    <scope>NUCLEOTIDE SEQUENCE</scope>
    <source>
        <tissue evidence="4">Whole organism</tissue>
    </source>
</reference>
<feature type="region of interest" description="Disordered" evidence="1">
    <location>
        <begin position="190"/>
        <end position="210"/>
    </location>
</feature>
<reference evidence="5" key="2">
    <citation type="submission" date="2018-07" db="EMBL/GenBank/DDBJ databases">
        <authorList>
            <person name="Quirk P.G."/>
            <person name="Krulwich T.A."/>
        </authorList>
    </citation>
    <scope>NUCLEOTIDE SEQUENCE</scope>
</reference>
<evidence type="ECO:0000256" key="3">
    <source>
        <dbReference type="SAM" id="SignalP"/>
    </source>
</evidence>
<keyword evidence="2" id="KW-1133">Transmembrane helix</keyword>